<dbReference type="PANTHER" id="PTHR40623:SF2">
    <property type="entry name" value="INTEGRAL MEMBRANE PROTEIN"/>
    <property type="match status" value="1"/>
</dbReference>
<protein>
    <submittedName>
        <fullName evidence="2">Uncharacterized protein</fullName>
    </submittedName>
</protein>
<organism evidence="2 3">
    <name type="scientific">Ascodesmis nigricans</name>
    <dbReference type="NCBI Taxonomy" id="341454"/>
    <lineage>
        <taxon>Eukaryota</taxon>
        <taxon>Fungi</taxon>
        <taxon>Dikarya</taxon>
        <taxon>Ascomycota</taxon>
        <taxon>Pezizomycotina</taxon>
        <taxon>Pezizomycetes</taxon>
        <taxon>Pezizales</taxon>
        <taxon>Ascodesmidaceae</taxon>
        <taxon>Ascodesmis</taxon>
    </lineage>
</organism>
<feature type="region of interest" description="Disordered" evidence="1">
    <location>
        <begin position="179"/>
        <end position="284"/>
    </location>
</feature>
<proteinExistence type="predicted"/>
<feature type="compositionally biased region" description="Polar residues" evidence="1">
    <location>
        <begin position="263"/>
        <end position="279"/>
    </location>
</feature>
<evidence type="ECO:0000313" key="2">
    <source>
        <dbReference type="EMBL" id="TGZ79726.1"/>
    </source>
</evidence>
<feature type="compositionally biased region" description="Basic residues" evidence="1">
    <location>
        <begin position="421"/>
        <end position="431"/>
    </location>
</feature>
<dbReference type="EMBL" id="ML220129">
    <property type="protein sequence ID" value="TGZ79726.1"/>
    <property type="molecule type" value="Genomic_DNA"/>
</dbReference>
<dbReference type="STRING" id="341454.A0A4S2MTC9"/>
<feature type="compositionally biased region" description="Polar residues" evidence="1">
    <location>
        <begin position="89"/>
        <end position="104"/>
    </location>
</feature>
<feature type="region of interest" description="Disordered" evidence="1">
    <location>
        <begin position="356"/>
        <end position="432"/>
    </location>
</feature>
<evidence type="ECO:0000256" key="1">
    <source>
        <dbReference type="SAM" id="MobiDB-lite"/>
    </source>
</evidence>
<accession>A0A4S2MTC9</accession>
<sequence>MSFWAGMKLWEKMLLVLAVAMGATLSLGIGRLMYNKSRIRRARKVEEEARIQAEATRSGQEVTQVNDNDVLFGIRALEAGIHVKGVVMSNPSSPRQTSQTNSLRGDSDEESVPSRISRLEGSIGSHGATNPVGIGQQKMNIYQPSPYKMLPGSSRRQRNDSSSSASTICLGSLADHPAFRIGERKPSSTFTPDEEKALDGVERSGSNKSQSSRIMSQLEQSTPTSPTSEKTPGEWSTEGGNTSPSSEQYPKTFPRVRPKLPFNTPTSPDLRTTSGNTSEPEPEDLSMLHTHRLSHAAEVGQLTPRHNRVLSDSAFGKVTQPTSPNDMDDADIKMPSPVSRQDIVHSSLSDPLMYARRASDSSSSSLASRPPSISRFTEDLPEIPIPQPKASTPLSPTHVLKSPPSPTSLEDHPTLEEASNKGRRKLQKRKATMASMVPFDFDLEAQC</sequence>
<feature type="compositionally biased region" description="Polar residues" evidence="1">
    <location>
        <begin position="238"/>
        <end position="249"/>
    </location>
</feature>
<dbReference type="OrthoDB" id="5426165at2759"/>
<feature type="region of interest" description="Disordered" evidence="1">
    <location>
        <begin position="87"/>
        <end position="167"/>
    </location>
</feature>
<feature type="compositionally biased region" description="Basic and acidic residues" evidence="1">
    <location>
        <begin position="409"/>
        <end position="420"/>
    </location>
</feature>
<dbReference type="PANTHER" id="PTHR40623">
    <property type="entry name" value="INTEGRAL MEMBRANE PROTEIN"/>
    <property type="match status" value="1"/>
</dbReference>
<feature type="compositionally biased region" description="Low complexity" evidence="1">
    <location>
        <begin position="221"/>
        <end position="230"/>
    </location>
</feature>
<feature type="compositionally biased region" description="Basic and acidic residues" evidence="1">
    <location>
        <begin position="193"/>
        <end position="202"/>
    </location>
</feature>
<gene>
    <name evidence="2" type="ORF">EX30DRAFT_74147</name>
</gene>
<feature type="compositionally biased region" description="Low complexity" evidence="1">
    <location>
        <begin position="360"/>
        <end position="375"/>
    </location>
</feature>
<feature type="compositionally biased region" description="Polar residues" evidence="1">
    <location>
        <begin position="204"/>
        <end position="220"/>
    </location>
</feature>
<feature type="region of interest" description="Disordered" evidence="1">
    <location>
        <begin position="297"/>
        <end position="335"/>
    </location>
</feature>
<dbReference type="InParanoid" id="A0A4S2MTC9"/>
<dbReference type="Proteomes" id="UP000298138">
    <property type="component" value="Unassembled WGS sequence"/>
</dbReference>
<keyword evidence="3" id="KW-1185">Reference proteome</keyword>
<evidence type="ECO:0000313" key="3">
    <source>
        <dbReference type="Proteomes" id="UP000298138"/>
    </source>
</evidence>
<reference evidence="2 3" key="1">
    <citation type="submission" date="2019-04" db="EMBL/GenBank/DDBJ databases">
        <title>Comparative genomics and transcriptomics to analyze fruiting body development in filamentous ascomycetes.</title>
        <authorList>
            <consortium name="DOE Joint Genome Institute"/>
            <person name="Lutkenhaus R."/>
            <person name="Traeger S."/>
            <person name="Breuer J."/>
            <person name="Kuo A."/>
            <person name="Lipzen A."/>
            <person name="Pangilinan J."/>
            <person name="Dilworth D."/>
            <person name="Sandor L."/>
            <person name="Poggeler S."/>
            <person name="Barry K."/>
            <person name="Grigoriev I.V."/>
            <person name="Nowrousian M."/>
        </authorList>
    </citation>
    <scope>NUCLEOTIDE SEQUENCE [LARGE SCALE GENOMIC DNA]</scope>
    <source>
        <strain evidence="2 3">CBS 389.68</strain>
    </source>
</reference>
<dbReference type="AlphaFoldDB" id="A0A4S2MTC9"/>
<name>A0A4S2MTC9_9PEZI</name>